<evidence type="ECO:0000256" key="2">
    <source>
        <dbReference type="ARBA" id="ARBA00022490"/>
    </source>
</evidence>
<reference evidence="7" key="3">
    <citation type="submission" date="2025-09" db="UniProtKB">
        <authorList>
            <consortium name="Ensembl"/>
        </authorList>
    </citation>
    <scope>IDENTIFICATION</scope>
</reference>
<feature type="compositionally biased region" description="Low complexity" evidence="5">
    <location>
        <begin position="820"/>
        <end position="832"/>
    </location>
</feature>
<dbReference type="Pfam" id="PF00595">
    <property type="entry name" value="PDZ"/>
    <property type="match status" value="1"/>
</dbReference>
<comment type="similarity">
    <text evidence="4">Belongs to the synaptopodin family.</text>
</comment>
<feature type="compositionally biased region" description="Polar residues" evidence="5">
    <location>
        <begin position="295"/>
        <end position="305"/>
    </location>
</feature>
<feature type="region of interest" description="Disordered" evidence="5">
    <location>
        <begin position="148"/>
        <end position="167"/>
    </location>
</feature>
<dbReference type="InterPro" id="IPR051976">
    <property type="entry name" value="Synaptopodin_domain"/>
</dbReference>
<dbReference type="PANTHER" id="PTHR24217">
    <property type="entry name" value="PUTATIVE-RELATED"/>
    <property type="match status" value="1"/>
</dbReference>
<dbReference type="GO" id="GO:0005634">
    <property type="term" value="C:nucleus"/>
    <property type="evidence" value="ECO:0007669"/>
    <property type="project" value="TreeGrafter"/>
</dbReference>
<comment type="subcellular location">
    <subcellularLocation>
        <location evidence="1">Cytoplasm</location>
    </subcellularLocation>
</comment>
<feature type="compositionally biased region" description="Acidic residues" evidence="5">
    <location>
        <begin position="391"/>
        <end position="404"/>
    </location>
</feature>
<dbReference type="GO" id="GO:0015629">
    <property type="term" value="C:actin cytoskeleton"/>
    <property type="evidence" value="ECO:0007669"/>
    <property type="project" value="TreeGrafter"/>
</dbReference>
<feature type="compositionally biased region" description="Basic and acidic residues" evidence="5">
    <location>
        <begin position="259"/>
        <end position="292"/>
    </location>
</feature>
<feature type="compositionally biased region" description="Low complexity" evidence="5">
    <location>
        <begin position="979"/>
        <end position="991"/>
    </location>
</feature>
<feature type="compositionally biased region" description="Polar residues" evidence="5">
    <location>
        <begin position="1195"/>
        <end position="1214"/>
    </location>
</feature>
<evidence type="ECO:0000256" key="5">
    <source>
        <dbReference type="SAM" id="MobiDB-lite"/>
    </source>
</evidence>
<feature type="compositionally biased region" description="Polar residues" evidence="5">
    <location>
        <begin position="245"/>
        <end position="254"/>
    </location>
</feature>
<dbReference type="PROSITE" id="PS50106">
    <property type="entry name" value="PDZ"/>
    <property type="match status" value="1"/>
</dbReference>
<feature type="compositionally biased region" description="Low complexity" evidence="5">
    <location>
        <begin position="1052"/>
        <end position="1111"/>
    </location>
</feature>
<dbReference type="Proteomes" id="UP001501920">
    <property type="component" value="Chromosome 2"/>
</dbReference>
<keyword evidence="3" id="KW-0597">Phosphoprotein</keyword>
<reference evidence="7 8" key="1">
    <citation type="submission" date="2020-10" db="EMBL/GenBank/DDBJ databases">
        <title>Pygocentrus nattereri (red-bellied piranha) genome, fPygNat1, primary haplotype.</title>
        <authorList>
            <person name="Myers G."/>
            <person name="Meyer A."/>
            <person name="Karagic N."/>
            <person name="Pippel M."/>
            <person name="Winkler S."/>
            <person name="Tracey A."/>
            <person name="Wood J."/>
            <person name="Formenti G."/>
            <person name="Howe K."/>
            <person name="Fedrigo O."/>
            <person name="Jarvis E.D."/>
        </authorList>
    </citation>
    <scope>NUCLEOTIDE SEQUENCE [LARGE SCALE GENOMIC DNA]</scope>
</reference>
<feature type="compositionally biased region" description="Pro residues" evidence="5">
    <location>
        <begin position="966"/>
        <end position="978"/>
    </location>
</feature>
<keyword evidence="8" id="KW-1185">Reference proteome</keyword>
<evidence type="ECO:0000256" key="1">
    <source>
        <dbReference type="ARBA" id="ARBA00004496"/>
    </source>
</evidence>
<dbReference type="OMA" id="DCNYNPH"/>
<dbReference type="Gene3D" id="2.30.42.10">
    <property type="match status" value="1"/>
</dbReference>
<evidence type="ECO:0000313" key="8">
    <source>
        <dbReference type="Proteomes" id="UP001501920"/>
    </source>
</evidence>
<feature type="compositionally biased region" description="Polar residues" evidence="5">
    <location>
        <begin position="891"/>
        <end position="903"/>
    </location>
</feature>
<evidence type="ECO:0000256" key="4">
    <source>
        <dbReference type="ARBA" id="ARBA00038161"/>
    </source>
</evidence>
<feature type="compositionally biased region" description="Pro residues" evidence="5">
    <location>
        <begin position="1160"/>
        <end position="1178"/>
    </location>
</feature>
<reference evidence="7" key="2">
    <citation type="submission" date="2025-08" db="UniProtKB">
        <authorList>
            <consortium name="Ensembl"/>
        </authorList>
    </citation>
    <scope>IDENTIFICATION</scope>
</reference>
<evidence type="ECO:0000259" key="6">
    <source>
        <dbReference type="PROSITE" id="PS50106"/>
    </source>
</evidence>
<dbReference type="SMART" id="SM00228">
    <property type="entry name" value="PDZ"/>
    <property type="match status" value="1"/>
</dbReference>
<feature type="region of interest" description="Disordered" evidence="5">
    <location>
        <begin position="487"/>
        <end position="513"/>
    </location>
</feature>
<feature type="region of interest" description="Disordered" evidence="5">
    <location>
        <begin position="752"/>
        <end position="1257"/>
    </location>
</feature>
<name>A0A3B4DMA0_PYGNA</name>
<dbReference type="InterPro" id="IPR001478">
    <property type="entry name" value="PDZ"/>
</dbReference>
<dbReference type="GO" id="GO:0003779">
    <property type="term" value="F:actin binding"/>
    <property type="evidence" value="ECO:0007669"/>
    <property type="project" value="TreeGrafter"/>
</dbReference>
<feature type="compositionally biased region" description="Low complexity" evidence="5">
    <location>
        <begin position="999"/>
        <end position="1010"/>
    </location>
</feature>
<organism evidence="7 8">
    <name type="scientific">Pygocentrus nattereri</name>
    <name type="common">Red-bellied piranha</name>
    <dbReference type="NCBI Taxonomy" id="42514"/>
    <lineage>
        <taxon>Eukaryota</taxon>
        <taxon>Metazoa</taxon>
        <taxon>Chordata</taxon>
        <taxon>Craniata</taxon>
        <taxon>Vertebrata</taxon>
        <taxon>Euteleostomi</taxon>
        <taxon>Actinopterygii</taxon>
        <taxon>Neopterygii</taxon>
        <taxon>Teleostei</taxon>
        <taxon>Ostariophysi</taxon>
        <taxon>Characiformes</taxon>
        <taxon>Characoidei</taxon>
        <taxon>Pygocentrus</taxon>
    </lineage>
</organism>
<dbReference type="OrthoDB" id="6502734at2759"/>
<sequence>MGAGEHAWITGWGFGLQHSGTQPNCTLRVDQVEEGSHASLAGLRVDDEIVSINREPSSSLSLSEAIALIKGSTDGLQLVVKRCCFQGGFQTVSTTLRIPAPYRPQGPKELCISDSQDEAFYGQTCSEAESPRQTPTVRTQVCIPAPKDRIGANTKSSGGGGTRLEIPPGSVVELQLSLSKTTLEDKGYTSLGSALGVEGDFCHKKNNEDDDTTTSPPGCTLYIPLHERQPLSQRGVLISGSSALHGQVEVTTQPLGRGPRRERVGSGETEAKASERGDYGEGEGGRTEKAPTEEAPTSSSVSFGIQSEEGDSESERELNKPNKHRPRHARLRRSESLSEKQVKEAKSKCKRIALLLTAAAPNPNNKGVLMFKKHRQRAKQYTLVSYGTGENEPEFEAEEDEEDNKETHAVEFTVLATSETELDEDFFTNPPGHKSIVTFDWDTGLLEIERKLHKPEDMNALPETKGKGALMFAQRRQRMDEIVAEHEDMRSKGIPVEAVQEEEKHYQQVEPRTYMPATESQNYMDVNVHQQQQYQQYQEQYYQQQQQQQYQEYQQQLQYQQQQQHYQQQQEYQQQQYQQQQEYQQRHYQEQQEYEQQQQYQQYQQQQQQMQQYSHQMNGMSSQQTNVMQSSIMNRSAKPFSVQNTEAATFSPTSQEQPCYSVGQGEQIASRDERISVPAIKTGILQDNRMRNKAKPMFTFKETPKVSPNPELLNLLNRGDKKAGFESGPEEDYLSLGAEACNFLQSPKVKHKIPPPVAPKPHINPASPPWSPQPEIASQQFPQHAENNIPATAEAPGPEADPVPEMESSAIPKQEPSPTPAAELQEAPAQPLSQEHQEALNTWGPSEQQMLPDQQQETWNENQSQQHINNAQLVQPSPQVQAKSELPVSSWAPSPTQAHQQPPVSAWGPTEVQSQTLAQTQSHMQQPTWVTQPQVQVQPPTSIQTQSQPEPPWVTQSPPQTQSQPQPQPQPKPQPQSQPQPQMNSWATAPTQSPPQPPWAQSQASVQPSVGTWPQDLNQTQAQPPWVQQQQESQPLPSWTTPQQHPQPPWAQPQSQPQHQPPWVTQTQQQALPQQPVNAWTQPQSPVQAQPPWAQQAQPPLQPSSQVQQSQGPWASVPTQSQPQPPWPQQPQEHPQQMMNSWAPEQNQVQPPWSQSQPPAQAPPPWVHQPQQEAPPPHSQSQTVVSTWGPRPQQGPVSTTAPTETQKLNQSAKPWSPPQTTQPPLQRMGSYTFGTKVPSPTPTSSTMSPSGMGSAFEMPALRGKGAELFAKRQSRMEKYVVDSDTVQANKALGRSSSLSPPVRLSPLGLSSRSTSVSPSPRPSSYATYTSCSTERQAIWSEKSRKPPTPWEAASRHPLGLVDEAFDFQDLQHCIATNLRSAAHRKLLPEPPADWKAKVAYEPPTKSQGWGTSRLSLPFLSPTKSTASAPAAPVPYGSPLRQSQPHRSITEANLGAFLVRPENKRILGQSSYKSTYSYTWRR</sequence>
<dbReference type="PANTHER" id="PTHR24217:SF9">
    <property type="entry name" value="SYNAPTOPODIN-2"/>
    <property type="match status" value="1"/>
</dbReference>
<dbReference type="GeneTree" id="ENSGT00950000183054"/>
<dbReference type="GO" id="GO:0032233">
    <property type="term" value="P:positive regulation of actin filament bundle assembly"/>
    <property type="evidence" value="ECO:0007669"/>
    <property type="project" value="TreeGrafter"/>
</dbReference>
<evidence type="ECO:0000313" key="7">
    <source>
        <dbReference type="Ensembl" id="ENSPNAP00000025527.1"/>
    </source>
</evidence>
<feature type="compositionally biased region" description="Polar residues" evidence="5">
    <location>
        <begin position="1138"/>
        <end position="1147"/>
    </location>
</feature>
<dbReference type="STRING" id="42514.ENSPNAP00000025527"/>
<feature type="compositionally biased region" description="Low complexity" evidence="5">
    <location>
        <begin position="1019"/>
        <end position="1044"/>
    </location>
</feature>
<feature type="compositionally biased region" description="Low complexity" evidence="5">
    <location>
        <begin position="956"/>
        <end position="965"/>
    </location>
</feature>
<feature type="compositionally biased region" description="Low complexity" evidence="5">
    <location>
        <begin position="925"/>
        <end position="948"/>
    </location>
</feature>
<dbReference type="Ensembl" id="ENSPNAT00000007386.2">
    <property type="protein sequence ID" value="ENSPNAP00000025527.1"/>
    <property type="gene ID" value="ENSPNAG00000001422.2"/>
</dbReference>
<keyword evidence="2" id="KW-0963">Cytoplasm</keyword>
<feature type="region of interest" description="Disordered" evidence="5">
    <location>
        <begin position="1290"/>
        <end position="1329"/>
    </location>
</feature>
<feature type="compositionally biased region" description="Polar residues" evidence="5">
    <location>
        <begin position="911"/>
        <end position="924"/>
    </location>
</feature>
<feature type="compositionally biased region" description="Low complexity" evidence="5">
    <location>
        <begin position="1148"/>
        <end position="1159"/>
    </location>
</feature>
<feature type="compositionally biased region" description="Polar residues" evidence="5">
    <location>
        <begin position="776"/>
        <end position="790"/>
    </location>
</feature>
<feature type="compositionally biased region" description="Low complexity" evidence="5">
    <location>
        <begin position="1242"/>
        <end position="1254"/>
    </location>
</feature>
<feature type="compositionally biased region" description="Basic and acidic residues" evidence="5">
    <location>
        <begin position="332"/>
        <end position="343"/>
    </location>
</feature>
<feature type="region of interest" description="Disordered" evidence="5">
    <location>
        <begin position="245"/>
        <end position="343"/>
    </location>
</feature>
<feature type="compositionally biased region" description="Low complexity" evidence="5">
    <location>
        <begin position="1292"/>
        <end position="1324"/>
    </location>
</feature>
<feature type="domain" description="PDZ" evidence="6">
    <location>
        <begin position="1"/>
        <end position="82"/>
    </location>
</feature>
<dbReference type="InterPro" id="IPR036034">
    <property type="entry name" value="PDZ_sf"/>
</dbReference>
<proteinExistence type="inferred from homology"/>
<accession>A0A3B4DMA0</accession>
<dbReference type="GO" id="GO:0030018">
    <property type="term" value="C:Z disc"/>
    <property type="evidence" value="ECO:0007669"/>
    <property type="project" value="TreeGrafter"/>
</dbReference>
<protein>
    <recommendedName>
        <fullName evidence="6">PDZ domain-containing protein</fullName>
    </recommendedName>
</protein>
<feature type="region of interest" description="Disordered" evidence="5">
    <location>
        <begin position="383"/>
        <end position="406"/>
    </location>
</feature>
<evidence type="ECO:0000256" key="3">
    <source>
        <dbReference type="ARBA" id="ARBA00022553"/>
    </source>
</evidence>
<feature type="compositionally biased region" description="Polar residues" evidence="5">
    <location>
        <begin position="839"/>
        <end position="882"/>
    </location>
</feature>
<dbReference type="SUPFAM" id="SSF50156">
    <property type="entry name" value="PDZ domain-like"/>
    <property type="match status" value="1"/>
</dbReference>
<feature type="compositionally biased region" description="Basic residues" evidence="5">
    <location>
        <begin position="321"/>
        <end position="331"/>
    </location>
</feature>
<gene>
    <name evidence="7" type="primary">SYNPO2</name>
</gene>